<evidence type="ECO:0000313" key="5">
    <source>
        <dbReference type="Proteomes" id="UP001238805"/>
    </source>
</evidence>
<keyword evidence="5" id="KW-1185">Reference proteome</keyword>
<sequence length="325" mass="36220">MARHKDSPAKIDTLVRSLNLIPYFQSHPDRTVMEAAKDLGRDPGELLADLHRLSLCGVGSWPEELVDLTADYREVRITNSQGMDRALRLTPTEAGALLLTLESLEGIPGLTDREAVVSAAAKLRSILDPRAVAIFDSLATDDPAESTAQVILREAMQSDRRVRFTYRSASSDTETVRTVDPVRIFVNGGETYLAGWEEASGRHKNFRADRMSDMTVLDEQATPHLDRMPFDADDPFSFRTVAEHAHLLVRADATWLADYYPLELGQDRGDGMVEARMPVGSAEWFIRFVIGQSDRLTVTAPADLVEQVRHRAEAGLTAYDERPDR</sequence>
<evidence type="ECO:0000259" key="1">
    <source>
        <dbReference type="Pfam" id="PF13280"/>
    </source>
</evidence>
<proteinExistence type="predicted"/>
<evidence type="ECO:0000259" key="3">
    <source>
        <dbReference type="Pfam" id="PF25583"/>
    </source>
</evidence>
<dbReference type="Pfam" id="PF25583">
    <property type="entry name" value="WCX"/>
    <property type="match status" value="1"/>
</dbReference>
<dbReference type="Pfam" id="PF19187">
    <property type="entry name" value="HTH_PafC"/>
    <property type="match status" value="1"/>
</dbReference>
<dbReference type="PROSITE" id="PS52050">
    <property type="entry name" value="WYL"/>
    <property type="match status" value="1"/>
</dbReference>
<name>A0ABY8VJP4_9CORY</name>
<dbReference type="InterPro" id="IPR051534">
    <property type="entry name" value="CBASS_pafABC_assoc_protein"/>
</dbReference>
<dbReference type="RefSeq" id="WP_284874327.1">
    <property type="nucleotide sequence ID" value="NZ_CP126970.1"/>
</dbReference>
<dbReference type="Pfam" id="PF13280">
    <property type="entry name" value="WYL"/>
    <property type="match status" value="1"/>
</dbReference>
<dbReference type="Proteomes" id="UP001238805">
    <property type="component" value="Chromosome"/>
</dbReference>
<gene>
    <name evidence="4" type="ORF">QP029_10955</name>
</gene>
<dbReference type="PANTHER" id="PTHR34580">
    <property type="match status" value="1"/>
</dbReference>
<dbReference type="InterPro" id="IPR057727">
    <property type="entry name" value="WCX_dom"/>
</dbReference>
<dbReference type="InterPro" id="IPR043839">
    <property type="entry name" value="PafC_HTH"/>
</dbReference>
<dbReference type="InterPro" id="IPR028349">
    <property type="entry name" value="PafC-like"/>
</dbReference>
<accession>A0ABY8VJP4</accession>
<feature type="domain" description="WCX" evidence="3">
    <location>
        <begin position="244"/>
        <end position="314"/>
    </location>
</feature>
<dbReference type="EMBL" id="CP126970">
    <property type="protein sequence ID" value="WIM69733.1"/>
    <property type="molecule type" value="Genomic_DNA"/>
</dbReference>
<feature type="domain" description="PafC HTH" evidence="2">
    <location>
        <begin position="12"/>
        <end position="124"/>
    </location>
</feature>
<reference evidence="4 5" key="1">
    <citation type="submission" date="2023-05" db="EMBL/GenBank/DDBJ databases">
        <title>Corynebacterium suedekumii sp. nov. and Corynebacterium breve sp. nov. isolated from raw cow's milk.</title>
        <authorList>
            <person name="Baer M.K."/>
            <person name="Mehl L."/>
            <person name="Hellmuth R."/>
            <person name="Marke G."/>
            <person name="Lipski A."/>
        </authorList>
    </citation>
    <scope>NUCLEOTIDE SEQUENCE [LARGE SCALE GENOMIC DNA]</scope>
    <source>
        <strain evidence="4 5">LM112</strain>
    </source>
</reference>
<evidence type="ECO:0000313" key="4">
    <source>
        <dbReference type="EMBL" id="WIM69733.1"/>
    </source>
</evidence>
<organism evidence="4 5">
    <name type="scientific">Corynebacterium suedekumii</name>
    <dbReference type="NCBI Taxonomy" id="3049801"/>
    <lineage>
        <taxon>Bacteria</taxon>
        <taxon>Bacillati</taxon>
        <taxon>Actinomycetota</taxon>
        <taxon>Actinomycetes</taxon>
        <taxon>Mycobacteriales</taxon>
        <taxon>Corynebacteriaceae</taxon>
        <taxon>Corynebacterium</taxon>
    </lineage>
</organism>
<feature type="domain" description="WYL" evidence="1">
    <location>
        <begin position="152"/>
        <end position="216"/>
    </location>
</feature>
<protein>
    <submittedName>
        <fullName evidence="4">WYL domain-containing protein</fullName>
    </submittedName>
</protein>
<dbReference type="InterPro" id="IPR026881">
    <property type="entry name" value="WYL_dom"/>
</dbReference>
<dbReference type="PIRSF" id="PIRSF016838">
    <property type="entry name" value="PafC"/>
    <property type="match status" value="1"/>
</dbReference>
<evidence type="ECO:0000259" key="2">
    <source>
        <dbReference type="Pfam" id="PF19187"/>
    </source>
</evidence>
<dbReference type="PANTHER" id="PTHR34580:SF1">
    <property type="entry name" value="PROTEIN PAFC"/>
    <property type="match status" value="1"/>
</dbReference>